<keyword evidence="1" id="KW-0812">Transmembrane</keyword>
<keyword evidence="3" id="KW-1185">Reference proteome</keyword>
<feature type="transmembrane region" description="Helical" evidence="1">
    <location>
        <begin position="20"/>
        <end position="37"/>
    </location>
</feature>
<dbReference type="STRING" id="157910.SAMN05445850_1773"/>
<evidence type="ECO:0000313" key="3">
    <source>
        <dbReference type="Proteomes" id="UP000199365"/>
    </source>
</evidence>
<keyword evidence="1" id="KW-0472">Membrane</keyword>
<protein>
    <submittedName>
        <fullName evidence="2">Uncharacterized protein</fullName>
    </submittedName>
</protein>
<dbReference type="Proteomes" id="UP000199365">
    <property type="component" value="Unassembled WGS sequence"/>
</dbReference>
<accession>A0A1H1DU73</accession>
<evidence type="ECO:0000256" key="1">
    <source>
        <dbReference type="SAM" id="Phobius"/>
    </source>
</evidence>
<dbReference type="EMBL" id="FNKX01000001">
    <property type="protein sequence ID" value="SDQ79809.1"/>
    <property type="molecule type" value="Genomic_DNA"/>
</dbReference>
<organism evidence="2 3">
    <name type="scientific">Paraburkholderia tuberum</name>
    <dbReference type="NCBI Taxonomy" id="157910"/>
    <lineage>
        <taxon>Bacteria</taxon>
        <taxon>Pseudomonadati</taxon>
        <taxon>Pseudomonadota</taxon>
        <taxon>Betaproteobacteria</taxon>
        <taxon>Burkholderiales</taxon>
        <taxon>Burkholderiaceae</taxon>
        <taxon>Paraburkholderia</taxon>
    </lineage>
</organism>
<dbReference type="AlphaFoldDB" id="A0A1H1DU73"/>
<gene>
    <name evidence="2" type="ORF">SAMN05445850_1773</name>
</gene>
<proteinExistence type="predicted"/>
<keyword evidence="1" id="KW-1133">Transmembrane helix</keyword>
<evidence type="ECO:0000313" key="2">
    <source>
        <dbReference type="EMBL" id="SDQ79809.1"/>
    </source>
</evidence>
<sequence>MYETRFVHLPPRLCPVTKGLGVVAGITAISFAAAWAFEQHRQRELVRVLASMPGVISLFPTLRAHMETMPKHFGVGVPLKPSNRRP</sequence>
<name>A0A1H1DU73_9BURK</name>
<reference evidence="3" key="1">
    <citation type="submission" date="2016-10" db="EMBL/GenBank/DDBJ databases">
        <authorList>
            <person name="Varghese N."/>
            <person name="Submissions S."/>
        </authorList>
    </citation>
    <scope>NUCLEOTIDE SEQUENCE [LARGE SCALE GENOMIC DNA]</scope>
    <source>
        <strain evidence="3">DUS833</strain>
    </source>
</reference>